<sequence>WASSAEEFIRIHSEALESDHVSKNLHIWIDLSFGCKLSGADAVEAKNVALPLLDGQNSFMKHGITQLFSDPHPQKIVKSDSNKRSPVNINGNMSLLEKYENISSKKRIQLKPTDSNKQLVEVVGDLLGSEKTMGKYQTISSRLKSPKLAPTSKQLSLYDAVSLDEKDPKDPISRFEALSAYINSFPIHLPDDIGDEYFIESLNNFEQAHSFSAKYLPHKYIKHEYSQHFGNIQSSHKQDTANETVDSYFAYGRAWDVYCLGEIIQSIYFAVKNDDGISILSVHQHQNGANQKDFYKLPLSVQKVVSSLMSPNWKQRPSIDALLYSSVPAMGLYDEGLTLPLPECVPEAYEFLTDFHRVDWIGRLKLTEHWMERLCNLIDEAFLMILPSLVLLFTVDIIKIEALNIFSSLGQRLVKMYTYSQLCILFDQESVREAIPASGAIELATCGSSELNALSFSAPLRSPPENHLSSDRISIASRSSSQDKSASTSTPRFIANLEDKKQLNLNSGILPTKEVTTAITVNKTFSLFAGEGASRKLHDISHQVVSGVSVKNVAAPVRNNSLPSTGSAKKSKLKGINLSWRTKSSSNEDLKNWTRFLSTNSEEMSNSLQFTFNDLKLRTFSGHSSAVRSFDVNEHARLIASGSKDRTVKLWSLDFHNGIENSDNEPFSECLITYNGHRKSAVSDVHFISGRGGGWGLGDVIASNDGQIHLWDPETGQILHQFRNDRAPYLAIKPIFRSRSLVSGLGDTSIA</sequence>
<reference evidence="1" key="1">
    <citation type="submission" date="2021-06" db="EMBL/GenBank/DDBJ databases">
        <authorList>
            <person name="Kallberg Y."/>
            <person name="Tangrot J."/>
            <person name="Rosling A."/>
        </authorList>
    </citation>
    <scope>NUCLEOTIDE SEQUENCE</scope>
    <source>
        <strain evidence="1">MA461A</strain>
    </source>
</reference>
<dbReference type="EMBL" id="CAJVQC010026198">
    <property type="protein sequence ID" value="CAG8732396.1"/>
    <property type="molecule type" value="Genomic_DNA"/>
</dbReference>
<comment type="caution">
    <text evidence="1">The sequence shown here is derived from an EMBL/GenBank/DDBJ whole genome shotgun (WGS) entry which is preliminary data.</text>
</comment>
<protein>
    <submittedName>
        <fullName evidence="1">3016_t:CDS:1</fullName>
    </submittedName>
</protein>
<keyword evidence="2" id="KW-1185">Reference proteome</keyword>
<dbReference type="Proteomes" id="UP000789920">
    <property type="component" value="Unassembled WGS sequence"/>
</dbReference>
<feature type="non-terminal residue" evidence="1">
    <location>
        <position position="751"/>
    </location>
</feature>
<evidence type="ECO:0000313" key="1">
    <source>
        <dbReference type="EMBL" id="CAG8732396.1"/>
    </source>
</evidence>
<accession>A0ACA9Q150</accession>
<evidence type="ECO:0000313" key="2">
    <source>
        <dbReference type="Proteomes" id="UP000789920"/>
    </source>
</evidence>
<gene>
    <name evidence="1" type="ORF">RPERSI_LOCUS12291</name>
</gene>
<name>A0ACA9Q150_9GLOM</name>
<organism evidence="1 2">
    <name type="scientific">Racocetra persica</name>
    <dbReference type="NCBI Taxonomy" id="160502"/>
    <lineage>
        <taxon>Eukaryota</taxon>
        <taxon>Fungi</taxon>
        <taxon>Fungi incertae sedis</taxon>
        <taxon>Mucoromycota</taxon>
        <taxon>Glomeromycotina</taxon>
        <taxon>Glomeromycetes</taxon>
        <taxon>Diversisporales</taxon>
        <taxon>Gigasporaceae</taxon>
        <taxon>Racocetra</taxon>
    </lineage>
</organism>
<proteinExistence type="predicted"/>
<feature type="non-terminal residue" evidence="1">
    <location>
        <position position="1"/>
    </location>
</feature>